<dbReference type="HOGENOM" id="CLU_086594_0_1_5"/>
<dbReference type="eggNOG" id="COG3219">
    <property type="taxonomic scope" value="Bacteria"/>
</dbReference>
<evidence type="ECO:0000259" key="1">
    <source>
        <dbReference type="Pfam" id="PF09836"/>
    </source>
</evidence>
<dbReference type="RefSeq" id="WP_009807316.1">
    <property type="nucleotide sequence ID" value="NZ_CH724131.1"/>
</dbReference>
<dbReference type="InterPro" id="IPR044922">
    <property type="entry name" value="DUF2063_N_sf"/>
</dbReference>
<sequence length="252" mass="26653">MSGTDQGLFRAAVMNPAAAVPSSLRDGSGRPAGRRFAVYRNNVAVSLTEALAEDFPACRALLGDETFRAMAGAYLRQHPPASPLMARYGAELGAFMDAAPQLSRMRWIGDLARFEFALRDSYHAADATPLGAETLAAIPPESLPERRFGLAPSVRVLRSDWPVLSIWRRATEAGAPQAQPVPEDVLIARPAYDPEPHLLGPGDAAFVDALGAGAPLGEAAEAALAVAGAHDATAILTLLIQTRSLTEPEPRP</sequence>
<reference evidence="2 3" key="1">
    <citation type="journal article" date="2010" name="J. Bacteriol.">
        <title>Genome sequences of Oceanicola granulosus HTCC2516(T) and Oceanicola batsensis HTCC2597(TDelta).</title>
        <authorList>
            <person name="Thrash J.C."/>
            <person name="Cho J.C."/>
            <person name="Vergin K.L."/>
            <person name="Giovannoni S.J."/>
        </authorList>
    </citation>
    <scope>NUCLEOTIDE SEQUENCE [LARGE SCALE GENOMIC DNA]</scope>
    <source>
        <strain evidence="3">ATCC BAA-863 / DSM 15984 / KCTC 12145 / HTCC2597</strain>
    </source>
</reference>
<dbReference type="AlphaFoldDB" id="A3TYY9"/>
<accession>A3TYY9</accession>
<dbReference type="InterPro" id="IPR018640">
    <property type="entry name" value="DUF2063"/>
</dbReference>
<evidence type="ECO:0000313" key="2">
    <source>
        <dbReference type="EMBL" id="EAQ02807.1"/>
    </source>
</evidence>
<keyword evidence="3" id="KW-1185">Reference proteome</keyword>
<proteinExistence type="predicted"/>
<evidence type="ECO:0000313" key="3">
    <source>
        <dbReference type="Proteomes" id="UP000004318"/>
    </source>
</evidence>
<dbReference type="Pfam" id="PF09836">
    <property type="entry name" value="DUF2063"/>
    <property type="match status" value="1"/>
</dbReference>
<dbReference type="OrthoDB" id="4146344at2"/>
<dbReference type="STRING" id="252305.OB2597_15535"/>
<feature type="domain" description="Putative DNA-binding" evidence="1">
    <location>
        <begin position="8"/>
        <end position="96"/>
    </location>
</feature>
<dbReference type="EMBL" id="AAMO01000006">
    <property type="protein sequence ID" value="EAQ02807.1"/>
    <property type="molecule type" value="Genomic_DNA"/>
</dbReference>
<protein>
    <recommendedName>
        <fullName evidence="1">Putative DNA-binding domain-containing protein</fullName>
    </recommendedName>
</protein>
<name>A3TYY9_PSEBH</name>
<dbReference type="Gene3D" id="1.10.150.690">
    <property type="entry name" value="DUF2063"/>
    <property type="match status" value="1"/>
</dbReference>
<comment type="caution">
    <text evidence="2">The sequence shown here is derived from an EMBL/GenBank/DDBJ whole genome shotgun (WGS) entry which is preliminary data.</text>
</comment>
<organism evidence="2 3">
    <name type="scientific">Pseudooceanicola batsensis (strain ATCC BAA-863 / DSM 15984 / KCTC 12145 / HTCC2597)</name>
    <name type="common">Oceanicola batsensis</name>
    <dbReference type="NCBI Taxonomy" id="252305"/>
    <lineage>
        <taxon>Bacteria</taxon>
        <taxon>Pseudomonadati</taxon>
        <taxon>Pseudomonadota</taxon>
        <taxon>Alphaproteobacteria</taxon>
        <taxon>Rhodobacterales</taxon>
        <taxon>Paracoccaceae</taxon>
        <taxon>Pseudooceanicola</taxon>
    </lineage>
</organism>
<gene>
    <name evidence="2" type="ORF">OB2597_15535</name>
</gene>
<dbReference type="Proteomes" id="UP000004318">
    <property type="component" value="Unassembled WGS sequence"/>
</dbReference>